<feature type="signal peptide" evidence="1">
    <location>
        <begin position="1"/>
        <end position="27"/>
    </location>
</feature>
<gene>
    <name evidence="2" type="ORF">BABINDRAFT_161008</name>
</gene>
<reference evidence="3" key="1">
    <citation type="submission" date="2016-05" db="EMBL/GenBank/DDBJ databases">
        <title>Comparative genomics of biotechnologically important yeasts.</title>
        <authorList>
            <consortium name="DOE Joint Genome Institute"/>
            <person name="Riley R."/>
            <person name="Haridas S."/>
            <person name="Wolfe K.H."/>
            <person name="Lopes M.R."/>
            <person name="Hittinger C.T."/>
            <person name="Goker M."/>
            <person name="Salamov A."/>
            <person name="Wisecaver J."/>
            <person name="Long T.M."/>
            <person name="Aerts A.L."/>
            <person name="Barry K."/>
            <person name="Choi C."/>
            <person name="Clum A."/>
            <person name="Coughlan A.Y."/>
            <person name="Deshpande S."/>
            <person name="Douglass A.P."/>
            <person name="Hanson S.J."/>
            <person name="Klenk H.-P."/>
            <person name="Labutti K."/>
            <person name="Lapidus A."/>
            <person name="Lindquist E."/>
            <person name="Lipzen A."/>
            <person name="Meier-Kolthoff J.P."/>
            <person name="Ohm R.A."/>
            <person name="Otillar R.P."/>
            <person name="Pangilinan J."/>
            <person name="Peng Y."/>
            <person name="Rokas A."/>
            <person name="Rosa C.A."/>
            <person name="Scheuner C."/>
            <person name="Sibirny A.A."/>
            <person name="Slot J.C."/>
            <person name="Stielow J.B."/>
            <person name="Sun H."/>
            <person name="Kurtzman C.P."/>
            <person name="Blackwell M."/>
            <person name="Grigoriev I.V."/>
            <person name="Jeffries T.W."/>
        </authorList>
    </citation>
    <scope>NUCLEOTIDE SEQUENCE [LARGE SCALE GENOMIC DNA]</scope>
    <source>
        <strain evidence="3">NRRL Y-12698</strain>
    </source>
</reference>
<dbReference type="RefSeq" id="XP_018986126.1">
    <property type="nucleotide sequence ID" value="XM_019128591.1"/>
</dbReference>
<accession>A0A1E3QT32</accession>
<dbReference type="GeneID" id="30146444"/>
<evidence type="ECO:0000313" key="3">
    <source>
        <dbReference type="Proteomes" id="UP000094336"/>
    </source>
</evidence>
<feature type="chain" id="PRO_5009134381" evidence="1">
    <location>
        <begin position="28"/>
        <end position="51"/>
    </location>
</feature>
<evidence type="ECO:0000313" key="2">
    <source>
        <dbReference type="EMBL" id="ODQ80798.1"/>
    </source>
</evidence>
<name>A0A1E3QT32_9ASCO</name>
<sequence length="51" mass="5909">MGQQPIFVRPMWLLFHVIALLLPHSENVSTSVDILNRFKNERYANVVQNTA</sequence>
<evidence type="ECO:0000256" key="1">
    <source>
        <dbReference type="SAM" id="SignalP"/>
    </source>
</evidence>
<dbReference type="Proteomes" id="UP000094336">
    <property type="component" value="Unassembled WGS sequence"/>
</dbReference>
<dbReference type="AlphaFoldDB" id="A0A1E3QT32"/>
<dbReference type="EMBL" id="KV454429">
    <property type="protein sequence ID" value="ODQ80798.1"/>
    <property type="molecule type" value="Genomic_DNA"/>
</dbReference>
<proteinExistence type="predicted"/>
<keyword evidence="1" id="KW-0732">Signal</keyword>
<keyword evidence="3" id="KW-1185">Reference proteome</keyword>
<organism evidence="2 3">
    <name type="scientific">Babjeviella inositovora NRRL Y-12698</name>
    <dbReference type="NCBI Taxonomy" id="984486"/>
    <lineage>
        <taxon>Eukaryota</taxon>
        <taxon>Fungi</taxon>
        <taxon>Dikarya</taxon>
        <taxon>Ascomycota</taxon>
        <taxon>Saccharomycotina</taxon>
        <taxon>Pichiomycetes</taxon>
        <taxon>Serinales incertae sedis</taxon>
        <taxon>Babjeviella</taxon>
    </lineage>
</organism>
<protein>
    <submittedName>
        <fullName evidence="2">Uncharacterized protein</fullName>
    </submittedName>
</protein>